<dbReference type="Gene3D" id="3.10.129.10">
    <property type="entry name" value="Hotdog Thioesterase"/>
    <property type="match status" value="1"/>
</dbReference>
<comment type="similarity">
    <text evidence="1">Belongs to the 4-hydroxybenzoyl-CoA thioesterase family.</text>
</comment>
<dbReference type="PATRIC" id="fig|1123269.5.peg.67"/>
<dbReference type="STRING" id="1123269.NX02_00350"/>
<dbReference type="CDD" id="cd00586">
    <property type="entry name" value="4HBT"/>
    <property type="match status" value="1"/>
</dbReference>
<dbReference type="eggNOG" id="COG0824">
    <property type="taxonomic scope" value="Bacteria"/>
</dbReference>
<dbReference type="Pfam" id="PF03061">
    <property type="entry name" value="4HBT"/>
    <property type="match status" value="1"/>
</dbReference>
<dbReference type="EMBL" id="CP006644">
    <property type="protein sequence ID" value="AHE51838.1"/>
    <property type="molecule type" value="Genomic_DNA"/>
</dbReference>
<name>W0A671_9SPHN</name>
<dbReference type="InterPro" id="IPR006684">
    <property type="entry name" value="YbgC/YbaW"/>
</dbReference>
<protein>
    <recommendedName>
        <fullName evidence="3">Thioesterase domain-containing protein</fullName>
    </recommendedName>
</protein>
<keyword evidence="2" id="KW-0378">Hydrolase</keyword>
<proteinExistence type="inferred from homology"/>
<dbReference type="Proteomes" id="UP000018851">
    <property type="component" value="Chromosome"/>
</dbReference>
<dbReference type="GO" id="GO:0047617">
    <property type="term" value="F:fatty acyl-CoA hydrolase activity"/>
    <property type="evidence" value="ECO:0007669"/>
    <property type="project" value="TreeGrafter"/>
</dbReference>
<feature type="domain" description="Thioesterase" evidence="3">
    <location>
        <begin position="34"/>
        <end position="117"/>
    </location>
</feature>
<accession>W0A671</accession>
<dbReference type="OrthoDB" id="9808429at2"/>
<dbReference type="AlphaFoldDB" id="W0A671"/>
<dbReference type="NCBIfam" id="TIGR00051">
    <property type="entry name" value="YbgC/FadM family acyl-CoA thioesterase"/>
    <property type="match status" value="1"/>
</dbReference>
<evidence type="ECO:0000259" key="3">
    <source>
        <dbReference type="Pfam" id="PF03061"/>
    </source>
</evidence>
<dbReference type="FunFam" id="3.10.129.10:FF:000004">
    <property type="entry name" value="Tol-pal system-associated acyl-CoA thioesterase"/>
    <property type="match status" value="1"/>
</dbReference>
<dbReference type="SUPFAM" id="SSF54637">
    <property type="entry name" value="Thioesterase/thiol ester dehydrase-isomerase"/>
    <property type="match status" value="1"/>
</dbReference>
<dbReference type="InterPro" id="IPR008272">
    <property type="entry name" value="HB-CoA_thioesterase_AS"/>
</dbReference>
<dbReference type="InterPro" id="IPR029069">
    <property type="entry name" value="HotDog_dom_sf"/>
</dbReference>
<dbReference type="PROSITE" id="PS01328">
    <property type="entry name" value="4HBCOA_THIOESTERASE"/>
    <property type="match status" value="1"/>
</dbReference>
<dbReference type="RefSeq" id="WP_039996334.1">
    <property type="nucleotide sequence ID" value="NZ_CP006644.1"/>
</dbReference>
<sequence length="148" mass="16908">MSYDVSDHPQGGRFVGSEHRFAVRVFFEDTDVAGVVYHANYLRFMERARSDMLRLLEIDQRGTIDAGEGVYAVAELSIRYRRPAKLDDALVVVSRVTQIRGASCHIHQTVRRGDESLSEADVVVAFLTTDGRPKRQPRAWVERFERLL</sequence>
<dbReference type="NCBIfam" id="TIGR02799">
    <property type="entry name" value="thio_ybgC"/>
    <property type="match status" value="1"/>
</dbReference>
<dbReference type="PANTHER" id="PTHR31793">
    <property type="entry name" value="4-HYDROXYBENZOYL-COA THIOESTERASE FAMILY MEMBER"/>
    <property type="match status" value="1"/>
</dbReference>
<evidence type="ECO:0000256" key="1">
    <source>
        <dbReference type="ARBA" id="ARBA00005953"/>
    </source>
</evidence>
<dbReference type="InterPro" id="IPR050563">
    <property type="entry name" value="4-hydroxybenzoyl-CoA_TE"/>
</dbReference>
<dbReference type="InterPro" id="IPR006683">
    <property type="entry name" value="Thioestr_dom"/>
</dbReference>
<evidence type="ECO:0000313" key="5">
    <source>
        <dbReference type="Proteomes" id="UP000018851"/>
    </source>
</evidence>
<gene>
    <name evidence="4" type="ORF">NX02_00350</name>
</gene>
<keyword evidence="5" id="KW-1185">Reference proteome</keyword>
<dbReference type="InterPro" id="IPR014166">
    <property type="entry name" value="Tol-Pal_acyl-CoA_thioesterase"/>
</dbReference>
<organism evidence="4 5">
    <name type="scientific">Sphingomonas sanxanigenens DSM 19645 = NX02</name>
    <dbReference type="NCBI Taxonomy" id="1123269"/>
    <lineage>
        <taxon>Bacteria</taxon>
        <taxon>Pseudomonadati</taxon>
        <taxon>Pseudomonadota</taxon>
        <taxon>Alphaproteobacteria</taxon>
        <taxon>Sphingomonadales</taxon>
        <taxon>Sphingomonadaceae</taxon>
        <taxon>Sphingomonas</taxon>
    </lineage>
</organism>
<reference evidence="4 5" key="1">
    <citation type="submission" date="2013-07" db="EMBL/GenBank/DDBJ databases">
        <title>Completed genome of Sphingomonas sanxanigenens NX02.</title>
        <authorList>
            <person name="Ma T."/>
            <person name="Huang H."/>
            <person name="Wu M."/>
            <person name="Li X."/>
            <person name="Li G."/>
        </authorList>
    </citation>
    <scope>NUCLEOTIDE SEQUENCE [LARGE SCALE GENOMIC DNA]</scope>
    <source>
        <strain evidence="4 5">NX02</strain>
    </source>
</reference>
<evidence type="ECO:0000313" key="4">
    <source>
        <dbReference type="EMBL" id="AHE51838.1"/>
    </source>
</evidence>
<dbReference type="PANTHER" id="PTHR31793:SF37">
    <property type="entry name" value="ACYL-COA THIOESTER HYDROLASE YBGC"/>
    <property type="match status" value="1"/>
</dbReference>
<dbReference type="PIRSF" id="PIRSF003230">
    <property type="entry name" value="YbgC"/>
    <property type="match status" value="1"/>
</dbReference>
<dbReference type="HOGENOM" id="CLU_101141_7_0_5"/>
<dbReference type="KEGG" id="ssan:NX02_00350"/>
<evidence type="ECO:0000256" key="2">
    <source>
        <dbReference type="ARBA" id="ARBA00022801"/>
    </source>
</evidence>